<dbReference type="InterPro" id="IPR036627">
    <property type="entry name" value="CobW-likC_sf"/>
</dbReference>
<gene>
    <name evidence="9" type="ORF">GGD89_003098</name>
</gene>
<organism evidence="9 10">
    <name type="scientific">Roseospira visakhapatnamensis</name>
    <dbReference type="NCBI Taxonomy" id="390880"/>
    <lineage>
        <taxon>Bacteria</taxon>
        <taxon>Pseudomonadati</taxon>
        <taxon>Pseudomonadota</taxon>
        <taxon>Alphaproteobacteria</taxon>
        <taxon>Rhodospirillales</taxon>
        <taxon>Rhodospirillaceae</taxon>
        <taxon>Roseospira</taxon>
    </lineage>
</organism>
<dbReference type="SUPFAM" id="SSF52540">
    <property type="entry name" value="P-loop containing nucleoside triphosphate hydrolases"/>
    <property type="match status" value="1"/>
</dbReference>
<evidence type="ECO:0000256" key="6">
    <source>
        <dbReference type="ARBA" id="ARBA00049117"/>
    </source>
</evidence>
<evidence type="ECO:0000256" key="1">
    <source>
        <dbReference type="ARBA" id="ARBA00022741"/>
    </source>
</evidence>
<dbReference type="GO" id="GO:0000166">
    <property type="term" value="F:nucleotide binding"/>
    <property type="evidence" value="ECO:0007669"/>
    <property type="project" value="UniProtKB-KW"/>
</dbReference>
<feature type="domain" description="CobW C-terminal" evidence="8">
    <location>
        <begin position="260"/>
        <end position="360"/>
    </location>
</feature>
<dbReference type="SUPFAM" id="SSF90002">
    <property type="entry name" value="Hypothetical protein YjiA, C-terminal domain"/>
    <property type="match status" value="1"/>
</dbReference>
<dbReference type="Pfam" id="PF02492">
    <property type="entry name" value="cobW"/>
    <property type="match status" value="1"/>
</dbReference>
<evidence type="ECO:0000256" key="4">
    <source>
        <dbReference type="ARBA" id="ARBA00034320"/>
    </source>
</evidence>
<accession>A0A7W6WAY6</accession>
<sequence length="378" mass="41260">MTTLPVTVLTGFLGSGKTTLLNHLLEHADLADAAVLVNEFGDVAIDHLLVRHVSEDVVLLNSGCLCCSVRGDMVTALRDLFLRRVRQEIPEFRRLLIETTGLADPAPILHTLMSDPLIANHYRLDGVVTVVDAVAGADTLDRQMESVKQAAVADRLVLSKTDLAPAEAVAALEERLARLNPGAPRLRADHGRVDPARLLNCGLFRAGDKHPDVAGWLRDEALADPQAHEHDHHDNDHDHDHEHHDHEHHHQDANRHDDRIRAFCLTWTTPLDWDALLSGLELLIASRGTDLLRIKGIVAARGLDHPLALHGVQHVFHPPAALPRWPLDPVTGAEDRRSRLVFITRDLSQGMVERVLAATLDGGTSPDGGAETGAGTGD</sequence>
<feature type="region of interest" description="Disordered" evidence="7">
    <location>
        <begin position="225"/>
        <end position="254"/>
    </location>
</feature>
<dbReference type="InterPro" id="IPR011629">
    <property type="entry name" value="CobW-like_C"/>
</dbReference>
<dbReference type="RefSeq" id="WP_184046863.1">
    <property type="nucleotide sequence ID" value="NZ_JACIGK010000027.1"/>
</dbReference>
<keyword evidence="3" id="KW-0143">Chaperone</keyword>
<comment type="catalytic activity">
    <reaction evidence="6">
        <text>GTP + H2O = GDP + phosphate + H(+)</text>
        <dbReference type="Rhea" id="RHEA:19669"/>
        <dbReference type="ChEBI" id="CHEBI:15377"/>
        <dbReference type="ChEBI" id="CHEBI:15378"/>
        <dbReference type="ChEBI" id="CHEBI:37565"/>
        <dbReference type="ChEBI" id="CHEBI:43474"/>
        <dbReference type="ChEBI" id="CHEBI:58189"/>
    </reaction>
    <physiologicalReaction direction="left-to-right" evidence="6">
        <dbReference type="Rhea" id="RHEA:19670"/>
    </physiologicalReaction>
</comment>
<dbReference type="InterPro" id="IPR027417">
    <property type="entry name" value="P-loop_NTPase"/>
</dbReference>
<name>A0A7W6WAY6_9PROT</name>
<dbReference type="Pfam" id="PF07683">
    <property type="entry name" value="CobW_C"/>
    <property type="match status" value="1"/>
</dbReference>
<dbReference type="Proteomes" id="UP000554286">
    <property type="component" value="Unassembled WGS sequence"/>
</dbReference>
<keyword evidence="1" id="KW-0547">Nucleotide-binding</keyword>
<dbReference type="PANTHER" id="PTHR13748">
    <property type="entry name" value="COBW-RELATED"/>
    <property type="match status" value="1"/>
</dbReference>
<protein>
    <submittedName>
        <fullName evidence="9">G3E family GTPase</fullName>
    </submittedName>
</protein>
<keyword evidence="2" id="KW-0378">Hydrolase</keyword>
<comment type="similarity">
    <text evidence="4">Belongs to the SIMIBI class G3E GTPase family. ZNG1 subfamily.</text>
</comment>
<dbReference type="Gene3D" id="3.40.50.300">
    <property type="entry name" value="P-loop containing nucleotide triphosphate hydrolases"/>
    <property type="match status" value="1"/>
</dbReference>
<keyword evidence="10" id="KW-1185">Reference proteome</keyword>
<dbReference type="GO" id="GO:0016787">
    <property type="term" value="F:hydrolase activity"/>
    <property type="evidence" value="ECO:0007669"/>
    <property type="project" value="UniProtKB-KW"/>
</dbReference>
<dbReference type="InterPro" id="IPR003495">
    <property type="entry name" value="CobW/HypB/UreG_nucleotide-bd"/>
</dbReference>
<evidence type="ECO:0000256" key="3">
    <source>
        <dbReference type="ARBA" id="ARBA00023186"/>
    </source>
</evidence>
<proteinExistence type="inferred from homology"/>
<evidence type="ECO:0000256" key="5">
    <source>
        <dbReference type="ARBA" id="ARBA00045658"/>
    </source>
</evidence>
<reference evidence="9 10" key="1">
    <citation type="submission" date="2020-08" db="EMBL/GenBank/DDBJ databases">
        <title>Genome sequencing of Purple Non-Sulfur Bacteria from various extreme environments.</title>
        <authorList>
            <person name="Mayer M."/>
        </authorList>
    </citation>
    <scope>NUCLEOTIDE SEQUENCE [LARGE SCALE GENOMIC DNA]</scope>
    <source>
        <strain evidence="9 10">JA131</strain>
    </source>
</reference>
<evidence type="ECO:0000256" key="2">
    <source>
        <dbReference type="ARBA" id="ARBA00022801"/>
    </source>
</evidence>
<evidence type="ECO:0000256" key="7">
    <source>
        <dbReference type="SAM" id="MobiDB-lite"/>
    </source>
</evidence>
<evidence type="ECO:0000313" key="9">
    <source>
        <dbReference type="EMBL" id="MBB4267454.1"/>
    </source>
</evidence>
<dbReference type="AlphaFoldDB" id="A0A7W6WAY6"/>
<dbReference type="Gene3D" id="3.30.1220.10">
    <property type="entry name" value="CobW-like, C-terminal domain"/>
    <property type="match status" value="1"/>
</dbReference>
<dbReference type="InterPro" id="IPR051316">
    <property type="entry name" value="Zinc-reg_GTPase_activator"/>
</dbReference>
<dbReference type="PANTHER" id="PTHR13748:SF62">
    <property type="entry name" value="COBW DOMAIN-CONTAINING PROTEIN"/>
    <property type="match status" value="1"/>
</dbReference>
<evidence type="ECO:0000313" key="10">
    <source>
        <dbReference type="Proteomes" id="UP000554286"/>
    </source>
</evidence>
<dbReference type="SMART" id="SM00833">
    <property type="entry name" value="CobW_C"/>
    <property type="match status" value="1"/>
</dbReference>
<comment type="caution">
    <text evidence="9">The sequence shown here is derived from an EMBL/GenBank/DDBJ whole genome shotgun (WGS) entry which is preliminary data.</text>
</comment>
<dbReference type="EMBL" id="JACIGK010000027">
    <property type="protein sequence ID" value="MBB4267454.1"/>
    <property type="molecule type" value="Genomic_DNA"/>
</dbReference>
<comment type="function">
    <text evidence="5">Zinc chaperone that directly transfers zinc cofactor to target proteins, thereby activating them. Zinc is transferred from the CXCC motif in the GTPase domain to the zinc binding site in target proteins in a process requiring GTP hydrolysis.</text>
</comment>
<dbReference type="CDD" id="cd03112">
    <property type="entry name" value="CobW-like"/>
    <property type="match status" value="1"/>
</dbReference>
<dbReference type="GO" id="GO:0005737">
    <property type="term" value="C:cytoplasm"/>
    <property type="evidence" value="ECO:0007669"/>
    <property type="project" value="TreeGrafter"/>
</dbReference>
<evidence type="ECO:0000259" key="8">
    <source>
        <dbReference type="SMART" id="SM00833"/>
    </source>
</evidence>